<dbReference type="GO" id="GO:0000271">
    <property type="term" value="P:polysaccharide biosynthetic process"/>
    <property type="evidence" value="ECO:0007669"/>
    <property type="project" value="TreeGrafter"/>
</dbReference>
<dbReference type="Gene3D" id="2.60.120.10">
    <property type="entry name" value="Jelly Rolls"/>
    <property type="match status" value="1"/>
</dbReference>
<organism evidence="8 9">
    <name type="scientific">Stappia indica</name>
    <dbReference type="NCBI Taxonomy" id="538381"/>
    <lineage>
        <taxon>Bacteria</taxon>
        <taxon>Pseudomonadati</taxon>
        <taxon>Pseudomonadota</taxon>
        <taxon>Alphaproteobacteria</taxon>
        <taxon>Hyphomicrobiales</taxon>
        <taxon>Stappiaceae</taxon>
        <taxon>Stappia</taxon>
    </lineage>
</organism>
<accession>A0A285RQ52</accession>
<proteinExistence type="inferred from homology"/>
<comment type="catalytic activity">
    <reaction evidence="1 7">
        <text>dTDP-4-dehydro-6-deoxy-alpha-D-glucose = dTDP-4-dehydro-beta-L-rhamnose</text>
        <dbReference type="Rhea" id="RHEA:16969"/>
        <dbReference type="ChEBI" id="CHEBI:57649"/>
        <dbReference type="ChEBI" id="CHEBI:62830"/>
        <dbReference type="EC" id="5.1.3.13"/>
    </reaction>
</comment>
<dbReference type="InterPro" id="IPR014710">
    <property type="entry name" value="RmlC-like_jellyroll"/>
</dbReference>
<dbReference type="PANTHER" id="PTHR21047">
    <property type="entry name" value="DTDP-6-DEOXY-D-GLUCOSE-3,5 EPIMERASE"/>
    <property type="match status" value="1"/>
</dbReference>
<dbReference type="CDD" id="cd00438">
    <property type="entry name" value="cupin_RmlC"/>
    <property type="match status" value="1"/>
</dbReference>
<keyword evidence="7" id="KW-0413">Isomerase</keyword>
<dbReference type="EC" id="5.1.3.13" evidence="3 7"/>
<dbReference type="Pfam" id="PF00908">
    <property type="entry name" value="dTDP_sugar_isom"/>
    <property type="match status" value="1"/>
</dbReference>
<dbReference type="AlphaFoldDB" id="A0A285RQ52"/>
<evidence type="ECO:0000256" key="1">
    <source>
        <dbReference type="ARBA" id="ARBA00001298"/>
    </source>
</evidence>
<dbReference type="GO" id="GO:0008830">
    <property type="term" value="F:dTDP-4-dehydrorhamnose 3,5-epimerase activity"/>
    <property type="evidence" value="ECO:0007669"/>
    <property type="project" value="UniProtKB-UniRule"/>
</dbReference>
<feature type="active site" description="Proton acceptor" evidence="5">
    <location>
        <position position="64"/>
    </location>
</feature>
<dbReference type="SUPFAM" id="SSF51182">
    <property type="entry name" value="RmlC-like cupins"/>
    <property type="match status" value="1"/>
</dbReference>
<evidence type="ECO:0000256" key="7">
    <source>
        <dbReference type="RuleBase" id="RU364069"/>
    </source>
</evidence>
<evidence type="ECO:0000256" key="3">
    <source>
        <dbReference type="ARBA" id="ARBA00012098"/>
    </source>
</evidence>
<feature type="active site" description="Proton donor" evidence="5">
    <location>
        <position position="134"/>
    </location>
</feature>
<gene>
    <name evidence="8" type="ORF">SAMN05421512_102143</name>
</gene>
<evidence type="ECO:0000256" key="4">
    <source>
        <dbReference type="ARBA" id="ARBA00019595"/>
    </source>
</evidence>
<evidence type="ECO:0000256" key="5">
    <source>
        <dbReference type="PIRSR" id="PIRSR600888-1"/>
    </source>
</evidence>
<dbReference type="GO" id="GO:0019305">
    <property type="term" value="P:dTDP-rhamnose biosynthetic process"/>
    <property type="evidence" value="ECO:0007669"/>
    <property type="project" value="UniProtKB-UniRule"/>
</dbReference>
<dbReference type="UniPathway" id="UPA00124"/>
<evidence type="ECO:0000313" key="8">
    <source>
        <dbReference type="EMBL" id="SOB96251.1"/>
    </source>
</evidence>
<comment type="subunit">
    <text evidence="7">Homodimer.</text>
</comment>
<dbReference type="OrthoDB" id="9800680at2"/>
<comment type="pathway">
    <text evidence="7">Carbohydrate biosynthesis; dTDP-L-rhamnose biosynthesis.</text>
</comment>
<dbReference type="EMBL" id="OBML01000002">
    <property type="protein sequence ID" value="SOB96251.1"/>
    <property type="molecule type" value="Genomic_DNA"/>
</dbReference>
<dbReference type="NCBIfam" id="TIGR01221">
    <property type="entry name" value="rmlC"/>
    <property type="match status" value="1"/>
</dbReference>
<evidence type="ECO:0000256" key="2">
    <source>
        <dbReference type="ARBA" id="ARBA00001997"/>
    </source>
</evidence>
<dbReference type="Proteomes" id="UP000219331">
    <property type="component" value="Unassembled WGS sequence"/>
</dbReference>
<dbReference type="InterPro" id="IPR011051">
    <property type="entry name" value="RmlC_Cupin_sf"/>
</dbReference>
<comment type="similarity">
    <text evidence="7">Belongs to the dTDP-4-dehydrorhamnose 3,5-epimerase family.</text>
</comment>
<evidence type="ECO:0000313" key="9">
    <source>
        <dbReference type="Proteomes" id="UP000219331"/>
    </source>
</evidence>
<dbReference type="InterPro" id="IPR000888">
    <property type="entry name" value="RmlC-like"/>
</dbReference>
<dbReference type="GO" id="GO:0005829">
    <property type="term" value="C:cytosol"/>
    <property type="evidence" value="ECO:0007669"/>
    <property type="project" value="TreeGrafter"/>
</dbReference>
<comment type="function">
    <text evidence="2 7">Catalyzes the epimerization of the C3' and C5'positions of dTDP-6-deoxy-D-xylo-4-hexulose, forming dTDP-6-deoxy-L-lyxo-4-hexulose.</text>
</comment>
<sequence length="185" mass="21002">MSVEVVSLEIPEVKIIRPRKFGDHRGFFSEVYNKKAFAEAGVELDFIQDNHSYSAEAGTLRGLHYQGGEFAQDKLVRCVRGRILDVAVDIRKASPTFGKWVSAEISAAEWNQILVPVGFAHAILTLEPDTEIIYKVTGHYAPTHDFGIRWNDPDLAIDWGVDEDRVILSDKDRAQPFFKDVVHWF</sequence>
<name>A0A285RQ52_9HYPH</name>
<keyword evidence="9" id="KW-1185">Reference proteome</keyword>
<dbReference type="PANTHER" id="PTHR21047:SF2">
    <property type="entry name" value="THYMIDINE DIPHOSPHO-4-KETO-RHAMNOSE 3,5-EPIMERASE"/>
    <property type="match status" value="1"/>
</dbReference>
<reference evidence="8 9" key="1">
    <citation type="submission" date="2017-08" db="EMBL/GenBank/DDBJ databases">
        <authorList>
            <person name="de Groot N.N."/>
        </authorList>
    </citation>
    <scope>NUCLEOTIDE SEQUENCE [LARGE SCALE GENOMIC DNA]</scope>
    <source>
        <strain evidence="8 9">USBA 352</strain>
    </source>
</reference>
<dbReference type="STRING" id="538381.GCA_001696535_03366"/>
<dbReference type="RefSeq" id="WP_097173945.1">
    <property type="nucleotide sequence ID" value="NZ_OBML01000002.1"/>
</dbReference>
<evidence type="ECO:0000256" key="6">
    <source>
        <dbReference type="PIRSR" id="PIRSR600888-3"/>
    </source>
</evidence>
<protein>
    <recommendedName>
        <fullName evidence="4 7">dTDP-4-dehydrorhamnose 3,5-epimerase</fullName>
        <ecNumber evidence="3 7">5.1.3.13</ecNumber>
    </recommendedName>
    <alternativeName>
        <fullName evidence="7">Thymidine diphospho-4-keto-rhamnose 3,5-epimerase</fullName>
    </alternativeName>
</protein>
<feature type="site" description="Participates in a stacking interaction with the thymidine ring of dTDP-4-oxo-6-deoxyglucose" evidence="6">
    <location>
        <position position="140"/>
    </location>
</feature>